<reference evidence="3" key="1">
    <citation type="submission" date="2016-06" db="EMBL/GenBank/DDBJ databases">
        <title>Parallel loss of symbiosis genes in relatives of nitrogen-fixing non-legume Parasponia.</title>
        <authorList>
            <person name="Van Velzen R."/>
            <person name="Holmer R."/>
            <person name="Bu F."/>
            <person name="Rutten L."/>
            <person name="Van Zeijl A."/>
            <person name="Liu W."/>
            <person name="Santuari L."/>
            <person name="Cao Q."/>
            <person name="Sharma T."/>
            <person name="Shen D."/>
            <person name="Roswanjaya Y."/>
            <person name="Wardhani T."/>
            <person name="Kalhor M.S."/>
            <person name="Jansen J."/>
            <person name="Van den Hoogen J."/>
            <person name="Gungor B."/>
            <person name="Hartog M."/>
            <person name="Hontelez J."/>
            <person name="Verver J."/>
            <person name="Yang W.-C."/>
            <person name="Schijlen E."/>
            <person name="Repin R."/>
            <person name="Schilthuizen M."/>
            <person name="Schranz E."/>
            <person name="Heidstra R."/>
            <person name="Miyata K."/>
            <person name="Fedorova E."/>
            <person name="Kohlen W."/>
            <person name="Bisseling T."/>
            <person name="Smit S."/>
            <person name="Geurts R."/>
        </authorList>
    </citation>
    <scope>NUCLEOTIDE SEQUENCE [LARGE SCALE GENOMIC DNA]</scope>
    <source>
        <strain evidence="3">cv. WU1-14</strain>
    </source>
</reference>
<keyword evidence="3" id="KW-1185">Reference proteome</keyword>
<feature type="non-terminal residue" evidence="2">
    <location>
        <position position="50"/>
    </location>
</feature>
<protein>
    <submittedName>
        <fullName evidence="2">Uncharacterized protein</fullName>
    </submittedName>
</protein>
<comment type="caution">
    <text evidence="2">The sequence shown here is derived from an EMBL/GenBank/DDBJ whole genome shotgun (WGS) entry which is preliminary data.</text>
</comment>
<dbReference type="AlphaFoldDB" id="A0A2P5A483"/>
<evidence type="ECO:0000313" key="2">
    <source>
        <dbReference type="EMBL" id="PON31309.1"/>
    </source>
</evidence>
<evidence type="ECO:0000313" key="3">
    <source>
        <dbReference type="Proteomes" id="UP000237105"/>
    </source>
</evidence>
<dbReference type="EMBL" id="JXTB01001140">
    <property type="protein sequence ID" value="PON31309.1"/>
    <property type="molecule type" value="Genomic_DNA"/>
</dbReference>
<accession>A0A2P5A483</accession>
<name>A0A2P5A483_PARAD</name>
<feature type="compositionally biased region" description="Low complexity" evidence="1">
    <location>
        <begin position="39"/>
        <end position="50"/>
    </location>
</feature>
<gene>
    <name evidence="2" type="ORF">PanWU01x14_370890</name>
</gene>
<sequence>MKARNTILRETQPLPSPNPSAATKIRPLRRQKPSKGNAPPLDSPLSKPSP</sequence>
<evidence type="ECO:0000256" key="1">
    <source>
        <dbReference type="SAM" id="MobiDB-lite"/>
    </source>
</evidence>
<organism evidence="2 3">
    <name type="scientific">Parasponia andersonii</name>
    <name type="common">Sponia andersonii</name>
    <dbReference type="NCBI Taxonomy" id="3476"/>
    <lineage>
        <taxon>Eukaryota</taxon>
        <taxon>Viridiplantae</taxon>
        <taxon>Streptophyta</taxon>
        <taxon>Embryophyta</taxon>
        <taxon>Tracheophyta</taxon>
        <taxon>Spermatophyta</taxon>
        <taxon>Magnoliopsida</taxon>
        <taxon>eudicotyledons</taxon>
        <taxon>Gunneridae</taxon>
        <taxon>Pentapetalae</taxon>
        <taxon>rosids</taxon>
        <taxon>fabids</taxon>
        <taxon>Rosales</taxon>
        <taxon>Cannabaceae</taxon>
        <taxon>Parasponia</taxon>
    </lineage>
</organism>
<feature type="region of interest" description="Disordered" evidence="1">
    <location>
        <begin position="1"/>
        <end position="50"/>
    </location>
</feature>
<proteinExistence type="predicted"/>
<dbReference type="Proteomes" id="UP000237105">
    <property type="component" value="Unassembled WGS sequence"/>
</dbReference>